<evidence type="ECO:0000313" key="2">
    <source>
        <dbReference type="EMBL" id="SVB10661.1"/>
    </source>
</evidence>
<evidence type="ECO:0000259" key="1">
    <source>
        <dbReference type="Pfam" id="PF16075"/>
    </source>
</evidence>
<name>A0A382BAV0_9ZZZZ</name>
<accession>A0A382BAV0</accession>
<dbReference type="AlphaFoldDB" id="A0A382BAV0"/>
<feature type="domain" description="DUF4815" evidence="1">
    <location>
        <begin position="12"/>
        <end position="81"/>
    </location>
</feature>
<dbReference type="EMBL" id="UINC01028879">
    <property type="protein sequence ID" value="SVB10661.1"/>
    <property type="molecule type" value="Genomic_DNA"/>
</dbReference>
<protein>
    <recommendedName>
        <fullName evidence="1">DUF4815 domain-containing protein</fullName>
    </recommendedName>
</protein>
<gene>
    <name evidence="2" type="ORF">METZ01_LOCUS163515</name>
</gene>
<dbReference type="InterPro" id="IPR032096">
    <property type="entry name" value="DUF4815"/>
</dbReference>
<feature type="non-terminal residue" evidence="2">
    <location>
        <position position="589"/>
    </location>
</feature>
<dbReference type="Pfam" id="PF16075">
    <property type="entry name" value="DUF4815"/>
    <property type="match status" value="2"/>
</dbReference>
<proteinExistence type="predicted"/>
<sequence length="589" mass="63292">MPLSTNFNVTPYYDDYDEAKGYYRILFKPGYGIQARELTQLQTALQKQIERVGAHSFKNGSKVLGGDITLDTDVHSLQLEMQYLGTNINAASFIGKTIIGETSNARGRIVASQAPTNLLQPILMFHYLGGDTFVDGEIIQDEVVAPAESEVYATTVSLDGPSAMSNAVANGSVVSIDNGVFFLDGHFVLCVANTLILDTANTIPSGRIGLAIAETVKTSDDDMSLLDPADGSFNYAAPGATRLDIELSLVKKELNLADPIAAVADPNFIQLLKIVDGIKHQAIEYPIYTAIEKTLTKKAHQKSGDFTVTPFDLKLEGNRGLSGLTANAGLAGTSVYGNNTRFTTELNIGDKIYLGSNVTTAEVSTIANNSRLTVTSTLDAGTEGLKIYNESEIQAGVSSGKAQIDGYEYESVSTEFLDIDKGRDFDIDSGYSIGAEIGNYVVIDNMNKFFDVGTHEILHLHNVKAANINVESNTEYLATQTGTARIRGLKWDSSTGINAETNHSNYRAYLYDIDTSNSVAGTVGAAIANTTHVKLNTADTSYVNTTYVGSTITVNTVNGVDNTSDLRSIDEYISNSTGHWASVNTVLSQ</sequence>
<reference evidence="2" key="1">
    <citation type="submission" date="2018-05" db="EMBL/GenBank/DDBJ databases">
        <authorList>
            <person name="Lanie J.A."/>
            <person name="Ng W.-L."/>
            <person name="Kazmierczak K.M."/>
            <person name="Andrzejewski T.M."/>
            <person name="Davidsen T.M."/>
            <person name="Wayne K.J."/>
            <person name="Tettelin H."/>
            <person name="Glass J.I."/>
            <person name="Rusch D."/>
            <person name="Podicherti R."/>
            <person name="Tsui H.-C.T."/>
            <person name="Winkler M.E."/>
        </authorList>
    </citation>
    <scope>NUCLEOTIDE SEQUENCE</scope>
</reference>
<feature type="domain" description="DUF4815" evidence="1">
    <location>
        <begin position="165"/>
        <end position="371"/>
    </location>
</feature>
<organism evidence="2">
    <name type="scientific">marine metagenome</name>
    <dbReference type="NCBI Taxonomy" id="408172"/>
    <lineage>
        <taxon>unclassified sequences</taxon>
        <taxon>metagenomes</taxon>
        <taxon>ecological metagenomes</taxon>
    </lineage>
</organism>